<accession>A0A1B8H3Y1</accession>
<dbReference type="RefSeq" id="WP_067425294.1">
    <property type="nucleotide sequence ID" value="NZ_LZEX01000042.1"/>
</dbReference>
<protein>
    <submittedName>
        <fullName evidence="1">Uncharacterized protein</fullName>
    </submittedName>
</protein>
<dbReference type="EMBL" id="LZEX01000042">
    <property type="protein sequence ID" value="OBU03780.1"/>
    <property type="molecule type" value="Genomic_DNA"/>
</dbReference>
<proteinExistence type="predicted"/>
<comment type="caution">
    <text evidence="1">The sequence shown here is derived from an EMBL/GenBank/DDBJ whole genome shotgun (WGS) entry which is preliminary data.</text>
</comment>
<organism evidence="1 2">
    <name type="scientific">Morganella psychrotolerans</name>
    <dbReference type="NCBI Taxonomy" id="368603"/>
    <lineage>
        <taxon>Bacteria</taxon>
        <taxon>Pseudomonadati</taxon>
        <taxon>Pseudomonadota</taxon>
        <taxon>Gammaproteobacteria</taxon>
        <taxon>Enterobacterales</taxon>
        <taxon>Morganellaceae</taxon>
        <taxon>Morganella</taxon>
    </lineage>
</organism>
<evidence type="ECO:0000313" key="2">
    <source>
        <dbReference type="Proteomes" id="UP000092247"/>
    </source>
</evidence>
<dbReference type="Proteomes" id="UP000092247">
    <property type="component" value="Unassembled WGS sequence"/>
</dbReference>
<dbReference type="AlphaFoldDB" id="A0A1B8H3Y1"/>
<gene>
    <name evidence="1" type="ORF">AYY17_09415</name>
</gene>
<sequence length="62" mass="7476">MTLKKHYTFIDNDDKNKKYYVEIDDYGEEITIYLEKEIIGNISLNNMDIPNNKKKFLPYNRA</sequence>
<evidence type="ECO:0000313" key="1">
    <source>
        <dbReference type="EMBL" id="OBU03780.1"/>
    </source>
</evidence>
<reference evidence="1 2" key="1">
    <citation type="submission" date="2016-06" db="EMBL/GenBank/DDBJ databases">
        <authorList>
            <person name="Kjaerup R.B."/>
            <person name="Dalgaard T.S."/>
            <person name="Juul-Madsen H.R."/>
        </authorList>
    </citation>
    <scope>NUCLEOTIDE SEQUENCE [LARGE SCALE GENOMIC DNA]</scope>
    <source>
        <strain evidence="1 2">GCSL-Mp3</strain>
    </source>
</reference>
<name>A0A1B8H3Y1_9GAMM</name>